<dbReference type="RefSeq" id="WP_275230380.1">
    <property type="nucleotide sequence ID" value="NZ_JARESE010000076.1"/>
</dbReference>
<accession>A0ABT5WWG9</accession>
<proteinExistence type="predicted"/>
<dbReference type="EMBL" id="JARESE010000076">
    <property type="protein sequence ID" value="MDE8654256.1"/>
    <property type="molecule type" value="Genomic_DNA"/>
</dbReference>
<protein>
    <submittedName>
        <fullName evidence="1">Uncharacterized protein</fullName>
    </submittedName>
</protein>
<name>A0ABT5WWG9_9SPHN</name>
<evidence type="ECO:0000313" key="2">
    <source>
        <dbReference type="Proteomes" id="UP001216253"/>
    </source>
</evidence>
<evidence type="ECO:0000313" key="1">
    <source>
        <dbReference type="EMBL" id="MDE8654256.1"/>
    </source>
</evidence>
<comment type="caution">
    <text evidence="1">The sequence shown here is derived from an EMBL/GenBank/DDBJ whole genome shotgun (WGS) entry which is preliminary data.</text>
</comment>
<organism evidence="1 2">
    <name type="scientific">Novosphingobium album</name>
    <name type="common">ex Liu et al. 2023</name>
    <dbReference type="NCBI Taxonomy" id="3031130"/>
    <lineage>
        <taxon>Bacteria</taxon>
        <taxon>Pseudomonadati</taxon>
        <taxon>Pseudomonadota</taxon>
        <taxon>Alphaproteobacteria</taxon>
        <taxon>Sphingomonadales</taxon>
        <taxon>Sphingomonadaceae</taxon>
        <taxon>Novosphingobium</taxon>
    </lineage>
</organism>
<dbReference type="Proteomes" id="UP001216253">
    <property type="component" value="Unassembled WGS sequence"/>
</dbReference>
<sequence>MTHDYDDRIDPEQLLDTVRSIARRLHADDRPLEDLVGEVVDQRFSSCLAEGDPGRLDGAIRSSLILEICRQVRIEIASGDLIDKIDEASIESFPASDPPAWIGGRIGDGR</sequence>
<gene>
    <name evidence="1" type="ORF">PYV00_21400</name>
</gene>
<keyword evidence="2" id="KW-1185">Reference proteome</keyword>
<reference evidence="1 2" key="1">
    <citation type="submission" date="2023-03" db="EMBL/GenBank/DDBJ databases">
        <title>NovoSphingobium album sp. nov. isolated from polycyclic aromatic hydrocarbons- and heavy-metal polluted soil.</title>
        <authorList>
            <person name="Liu Z."/>
            <person name="Wang K."/>
        </authorList>
    </citation>
    <scope>NUCLEOTIDE SEQUENCE [LARGE SCALE GENOMIC DNA]</scope>
    <source>
        <strain evidence="1 2">H3SJ31-1</strain>
    </source>
</reference>